<dbReference type="EMBL" id="BMNG01000015">
    <property type="protein sequence ID" value="GGO54268.1"/>
    <property type="molecule type" value="Genomic_DNA"/>
</dbReference>
<gene>
    <name evidence="1" type="ORF">GCM10012286_63630</name>
</gene>
<sequence length="156" mass="16790">MSGRNVPELLRVFAVPAGAELTPQQRSGNVCIWCPKELLAGKGVALGGTDTWYPHACPSCYDIQGRALVTSLDWNDHTVDCANCHTTPCDTAQTLRHAHEDARQRARLRPIFCLDCGKAMGAEAVRPYVWIGSASMVLSYVHAIPCPPSAGADGDN</sequence>
<accession>A0ABQ2MQ84</accession>
<name>A0ABQ2MQ84_9ACTN</name>
<dbReference type="InterPro" id="IPR036280">
    <property type="entry name" value="Multihaem_cyt_sf"/>
</dbReference>
<protein>
    <submittedName>
        <fullName evidence="1">Uncharacterized protein</fullName>
    </submittedName>
</protein>
<evidence type="ECO:0000313" key="1">
    <source>
        <dbReference type="EMBL" id="GGO54268.1"/>
    </source>
</evidence>
<dbReference type="SUPFAM" id="SSF48695">
    <property type="entry name" value="Multiheme cytochromes"/>
    <property type="match status" value="1"/>
</dbReference>
<proteinExistence type="predicted"/>
<organism evidence="1 2">
    <name type="scientific">Streptomyces lasiicapitis</name>
    <dbReference type="NCBI Taxonomy" id="1923961"/>
    <lineage>
        <taxon>Bacteria</taxon>
        <taxon>Bacillati</taxon>
        <taxon>Actinomycetota</taxon>
        <taxon>Actinomycetes</taxon>
        <taxon>Kitasatosporales</taxon>
        <taxon>Streptomycetaceae</taxon>
        <taxon>Streptomyces</taxon>
    </lineage>
</organism>
<dbReference type="Proteomes" id="UP000656881">
    <property type="component" value="Unassembled WGS sequence"/>
</dbReference>
<keyword evidence="2" id="KW-1185">Reference proteome</keyword>
<comment type="caution">
    <text evidence="1">The sequence shown here is derived from an EMBL/GenBank/DDBJ whole genome shotgun (WGS) entry which is preliminary data.</text>
</comment>
<reference evidence="2" key="1">
    <citation type="journal article" date="2019" name="Int. J. Syst. Evol. Microbiol.">
        <title>The Global Catalogue of Microorganisms (GCM) 10K type strain sequencing project: providing services to taxonomists for standard genome sequencing and annotation.</title>
        <authorList>
            <consortium name="The Broad Institute Genomics Platform"/>
            <consortium name="The Broad Institute Genome Sequencing Center for Infectious Disease"/>
            <person name="Wu L."/>
            <person name="Ma J."/>
        </authorList>
    </citation>
    <scope>NUCLEOTIDE SEQUENCE [LARGE SCALE GENOMIC DNA]</scope>
    <source>
        <strain evidence="2">CGMCC 4.7349</strain>
    </source>
</reference>
<evidence type="ECO:0000313" key="2">
    <source>
        <dbReference type="Proteomes" id="UP000656881"/>
    </source>
</evidence>